<sequence length="44" mass="4821">MLRRIARDPLQVLERRVTVPGRAKTGVAARAPLLPAGTGVKEIW</sequence>
<protein>
    <submittedName>
        <fullName evidence="1">Uncharacterized protein</fullName>
    </submittedName>
</protein>
<evidence type="ECO:0000313" key="2">
    <source>
        <dbReference type="Proteomes" id="UP001499843"/>
    </source>
</evidence>
<dbReference type="Proteomes" id="UP001499843">
    <property type="component" value="Unassembled WGS sequence"/>
</dbReference>
<accession>A0ABP5PMV3</accession>
<proteinExistence type="predicted"/>
<reference evidence="2" key="1">
    <citation type="journal article" date="2019" name="Int. J. Syst. Evol. Microbiol.">
        <title>The Global Catalogue of Microorganisms (GCM) 10K type strain sequencing project: providing services to taxonomists for standard genome sequencing and annotation.</title>
        <authorList>
            <consortium name="The Broad Institute Genomics Platform"/>
            <consortium name="The Broad Institute Genome Sequencing Center for Infectious Disease"/>
            <person name="Wu L."/>
            <person name="Ma J."/>
        </authorList>
    </citation>
    <scope>NUCLEOTIDE SEQUENCE [LARGE SCALE GENOMIC DNA]</scope>
    <source>
        <strain evidence="2">JCM 16114</strain>
    </source>
</reference>
<comment type="caution">
    <text evidence="1">The sequence shown here is derived from an EMBL/GenBank/DDBJ whole genome shotgun (WGS) entry which is preliminary data.</text>
</comment>
<dbReference type="RefSeq" id="WP_344485916.1">
    <property type="nucleotide sequence ID" value="NZ_BAAAQX010000024.1"/>
</dbReference>
<dbReference type="EMBL" id="BAAAQX010000024">
    <property type="protein sequence ID" value="GAA2212090.1"/>
    <property type="molecule type" value="Genomic_DNA"/>
</dbReference>
<keyword evidence="2" id="KW-1185">Reference proteome</keyword>
<organism evidence="1 2">
    <name type="scientific">Nonomuraea monospora</name>
    <dbReference type="NCBI Taxonomy" id="568818"/>
    <lineage>
        <taxon>Bacteria</taxon>
        <taxon>Bacillati</taxon>
        <taxon>Actinomycetota</taxon>
        <taxon>Actinomycetes</taxon>
        <taxon>Streptosporangiales</taxon>
        <taxon>Streptosporangiaceae</taxon>
        <taxon>Nonomuraea</taxon>
    </lineage>
</organism>
<evidence type="ECO:0000313" key="1">
    <source>
        <dbReference type="EMBL" id="GAA2212090.1"/>
    </source>
</evidence>
<name>A0ABP5PMV3_9ACTN</name>
<gene>
    <name evidence="1" type="ORF">GCM10009850_075520</name>
</gene>